<dbReference type="GO" id="GO:0004497">
    <property type="term" value="F:monooxygenase activity"/>
    <property type="evidence" value="ECO:0007669"/>
    <property type="project" value="TreeGrafter"/>
</dbReference>
<dbReference type="Pfam" id="PF13738">
    <property type="entry name" value="Pyr_redox_3"/>
    <property type="match status" value="1"/>
</dbReference>
<dbReference type="SUPFAM" id="SSF51905">
    <property type="entry name" value="FAD/NAD(P)-binding domain"/>
    <property type="match status" value="1"/>
</dbReference>
<dbReference type="GO" id="GO:0050660">
    <property type="term" value="F:flavin adenine dinucleotide binding"/>
    <property type="evidence" value="ECO:0007669"/>
    <property type="project" value="TreeGrafter"/>
</dbReference>
<dbReference type="OrthoDB" id="74360at2759"/>
<keyword evidence="1" id="KW-0560">Oxidoreductase</keyword>
<dbReference type="Proteomes" id="UP000813385">
    <property type="component" value="Unassembled WGS sequence"/>
</dbReference>
<proteinExistence type="predicted"/>
<organism evidence="2 3">
    <name type="scientific">Plectosphaerella cucumerina</name>
    <dbReference type="NCBI Taxonomy" id="40658"/>
    <lineage>
        <taxon>Eukaryota</taxon>
        <taxon>Fungi</taxon>
        <taxon>Dikarya</taxon>
        <taxon>Ascomycota</taxon>
        <taxon>Pezizomycotina</taxon>
        <taxon>Sordariomycetes</taxon>
        <taxon>Hypocreomycetidae</taxon>
        <taxon>Glomerellales</taxon>
        <taxon>Plectosphaerellaceae</taxon>
        <taxon>Plectosphaerella</taxon>
    </lineage>
</organism>
<dbReference type="AlphaFoldDB" id="A0A8K0TN84"/>
<dbReference type="InterPro" id="IPR036188">
    <property type="entry name" value="FAD/NAD-bd_sf"/>
</dbReference>
<sequence length="629" mass="69142">MAAAVLPSHSRVVPGSVNLPIAPLPQASKTHVESPEAVASDITSKINTALKGGDKAALLGLFAPGGYWRDHLALTWEFRTVSGTEGLSAFFDEAEGTKDGFRLISVSLDKSTPARVPQLSALDGAGEVPCLSFFIALETRVGSGEGVVRLIHHNGSWKVYTLYTALQQLKGHGEAINDKRARGVDHGGHPGRKNWAERRSEEVEYYEKDPVVIILGAGQAGLSIAARLKVLGVNALIVDQNEKVGDNWRKRYHQLVLHDPVWYDHMPYIKFPPQWPVFTPKDKLAGFFESYAKLLELNIWMRTTITDTKWDAHEGSWAVTVERQSDDDKTTTRTLRPHHIIQATGHSGKMEMPSIPGMNAFQGHLLCHSSQFPGARVGTKGARAVVVGGCNSSHDIAQDFLEKGYHVTMVQRSSTCVISSESITDIGLKALYSETAPPVEDADLLNYSVPSALYKGLQVSVTKAQNESDRETLDGLRRAGFQVDMGTDDAGLTIKYLQRGGGYYIDVGASKLIIDGKIKVKHGELAEVLPHGLRFTDGSELEADEIVFATGYQNMRTQTRQIFGDEIADRVGDVWGFNEEGELRTIWQQSGHPGFWYHGGNLALCRYYSSLLALQIKGIEERVFGYGDK</sequence>
<evidence type="ECO:0000313" key="3">
    <source>
        <dbReference type="Proteomes" id="UP000813385"/>
    </source>
</evidence>
<protein>
    <recommendedName>
        <fullName evidence="4">Flavin-containing monooxygenase</fullName>
    </recommendedName>
</protein>
<dbReference type="PANTHER" id="PTHR43539:SF68">
    <property type="entry name" value="FLAVIN-BINDING MONOOXYGENASE-LIKE PROTEIN (AFU_ORTHOLOGUE AFUA_4G09220)"/>
    <property type="match status" value="1"/>
</dbReference>
<name>A0A8K0TN84_9PEZI</name>
<evidence type="ECO:0008006" key="4">
    <source>
        <dbReference type="Google" id="ProtNLM"/>
    </source>
</evidence>
<comment type="caution">
    <text evidence="2">The sequence shown here is derived from an EMBL/GenBank/DDBJ whole genome shotgun (WGS) entry which is preliminary data.</text>
</comment>
<reference evidence="2" key="1">
    <citation type="journal article" date="2021" name="Nat. Commun.">
        <title>Genetic determinants of endophytism in the Arabidopsis root mycobiome.</title>
        <authorList>
            <person name="Mesny F."/>
            <person name="Miyauchi S."/>
            <person name="Thiergart T."/>
            <person name="Pickel B."/>
            <person name="Atanasova L."/>
            <person name="Karlsson M."/>
            <person name="Huettel B."/>
            <person name="Barry K.W."/>
            <person name="Haridas S."/>
            <person name="Chen C."/>
            <person name="Bauer D."/>
            <person name="Andreopoulos W."/>
            <person name="Pangilinan J."/>
            <person name="LaButti K."/>
            <person name="Riley R."/>
            <person name="Lipzen A."/>
            <person name="Clum A."/>
            <person name="Drula E."/>
            <person name="Henrissat B."/>
            <person name="Kohler A."/>
            <person name="Grigoriev I.V."/>
            <person name="Martin F.M."/>
            <person name="Hacquard S."/>
        </authorList>
    </citation>
    <scope>NUCLEOTIDE SEQUENCE</scope>
    <source>
        <strain evidence="2">MPI-CAGE-AT-0016</strain>
    </source>
</reference>
<evidence type="ECO:0000256" key="1">
    <source>
        <dbReference type="ARBA" id="ARBA00023002"/>
    </source>
</evidence>
<dbReference type="PANTHER" id="PTHR43539">
    <property type="entry name" value="FLAVIN-BINDING MONOOXYGENASE-LIKE PROTEIN (AFU_ORTHOLOGUE AFUA_4G09220)"/>
    <property type="match status" value="1"/>
</dbReference>
<dbReference type="InterPro" id="IPR050982">
    <property type="entry name" value="Auxin_biosynth/cation_transpt"/>
</dbReference>
<dbReference type="Gene3D" id="3.50.50.60">
    <property type="entry name" value="FAD/NAD(P)-binding domain"/>
    <property type="match status" value="1"/>
</dbReference>
<accession>A0A8K0TN84</accession>
<keyword evidence="3" id="KW-1185">Reference proteome</keyword>
<evidence type="ECO:0000313" key="2">
    <source>
        <dbReference type="EMBL" id="KAH7369428.1"/>
    </source>
</evidence>
<gene>
    <name evidence="2" type="ORF">B0T11DRAFT_73464</name>
</gene>
<dbReference type="EMBL" id="JAGPXD010000002">
    <property type="protein sequence ID" value="KAH7369428.1"/>
    <property type="molecule type" value="Genomic_DNA"/>
</dbReference>